<dbReference type="OrthoDB" id="5422255at2"/>
<keyword evidence="3" id="KW-0411">Iron-sulfur</keyword>
<dbReference type="PROSITE" id="PS51379">
    <property type="entry name" value="4FE4S_FER_2"/>
    <property type="match status" value="2"/>
</dbReference>
<protein>
    <submittedName>
        <fullName evidence="5">4Fe-4S binding domain protein</fullName>
    </submittedName>
</protein>
<gene>
    <name evidence="5" type="ORF">SBF1_1450007</name>
</gene>
<evidence type="ECO:0000259" key="4">
    <source>
        <dbReference type="PROSITE" id="PS51379"/>
    </source>
</evidence>
<proteinExistence type="predicted"/>
<sequence length="66" mass="7292">MSAFIMEKLCLGCKHCVKACPVQAIKMMAHLPVVDPTLCTECEACMERCMHGAITFVSTEEKKANE</sequence>
<reference evidence="6" key="1">
    <citation type="submission" date="2018-02" db="EMBL/GenBank/DDBJ databases">
        <authorList>
            <person name="Hausmann B."/>
        </authorList>
    </citation>
    <scope>NUCLEOTIDE SEQUENCE [LARGE SCALE GENOMIC DNA]</scope>
    <source>
        <strain evidence="6">Peat soil MAG SbF1</strain>
    </source>
</reference>
<evidence type="ECO:0000313" key="5">
    <source>
        <dbReference type="EMBL" id="SPF35029.1"/>
    </source>
</evidence>
<dbReference type="GO" id="GO:0051536">
    <property type="term" value="F:iron-sulfur cluster binding"/>
    <property type="evidence" value="ECO:0007669"/>
    <property type="project" value="UniProtKB-KW"/>
</dbReference>
<dbReference type="SUPFAM" id="SSF54862">
    <property type="entry name" value="4Fe-4S ferredoxins"/>
    <property type="match status" value="1"/>
</dbReference>
<dbReference type="Gene3D" id="3.30.70.20">
    <property type="match status" value="1"/>
</dbReference>
<dbReference type="InterPro" id="IPR017896">
    <property type="entry name" value="4Fe4S_Fe-S-bd"/>
</dbReference>
<dbReference type="Pfam" id="PF12838">
    <property type="entry name" value="Fer4_7"/>
    <property type="match status" value="1"/>
</dbReference>
<dbReference type="GO" id="GO:0046872">
    <property type="term" value="F:metal ion binding"/>
    <property type="evidence" value="ECO:0007669"/>
    <property type="project" value="UniProtKB-KW"/>
</dbReference>
<dbReference type="Proteomes" id="UP000238916">
    <property type="component" value="Unassembled WGS sequence"/>
</dbReference>
<feature type="domain" description="4Fe-4S ferredoxin-type" evidence="4">
    <location>
        <begin position="32"/>
        <end position="59"/>
    </location>
</feature>
<name>A0A2U3K5X6_9FIRM</name>
<dbReference type="InterPro" id="IPR017900">
    <property type="entry name" value="4Fe4S_Fe_S_CS"/>
</dbReference>
<keyword evidence="1" id="KW-0479">Metal-binding</keyword>
<keyword evidence="2" id="KW-0408">Iron</keyword>
<evidence type="ECO:0000313" key="6">
    <source>
        <dbReference type="Proteomes" id="UP000238916"/>
    </source>
</evidence>
<accession>A0A2U3K5X6</accession>
<dbReference type="EMBL" id="OMOF01000052">
    <property type="protein sequence ID" value="SPF35029.1"/>
    <property type="molecule type" value="Genomic_DNA"/>
</dbReference>
<evidence type="ECO:0000256" key="1">
    <source>
        <dbReference type="ARBA" id="ARBA00022723"/>
    </source>
</evidence>
<dbReference type="PROSITE" id="PS00198">
    <property type="entry name" value="4FE4S_FER_1"/>
    <property type="match status" value="1"/>
</dbReference>
<dbReference type="AlphaFoldDB" id="A0A2U3K5X6"/>
<evidence type="ECO:0000256" key="2">
    <source>
        <dbReference type="ARBA" id="ARBA00023004"/>
    </source>
</evidence>
<evidence type="ECO:0000256" key="3">
    <source>
        <dbReference type="ARBA" id="ARBA00023014"/>
    </source>
</evidence>
<organism evidence="5 6">
    <name type="scientific">Candidatus Desulfosporosinus infrequens</name>
    <dbReference type="NCBI Taxonomy" id="2043169"/>
    <lineage>
        <taxon>Bacteria</taxon>
        <taxon>Bacillati</taxon>
        <taxon>Bacillota</taxon>
        <taxon>Clostridia</taxon>
        <taxon>Eubacteriales</taxon>
        <taxon>Desulfitobacteriaceae</taxon>
        <taxon>Desulfosporosinus</taxon>
    </lineage>
</organism>
<feature type="domain" description="4Fe-4S ferredoxin-type" evidence="4">
    <location>
        <begin position="1"/>
        <end position="30"/>
    </location>
</feature>